<dbReference type="Gene3D" id="1.25.40.20">
    <property type="entry name" value="Ankyrin repeat-containing domain"/>
    <property type="match status" value="1"/>
</dbReference>
<evidence type="ECO:0008006" key="14">
    <source>
        <dbReference type="Google" id="ProtNLM"/>
    </source>
</evidence>
<keyword evidence="9" id="KW-0732">Signal</keyword>
<keyword evidence="5 6" id="KW-0040">ANK repeat</keyword>
<dbReference type="SMART" id="SM00184">
    <property type="entry name" value="RING"/>
    <property type="match status" value="1"/>
</dbReference>
<gene>
    <name evidence="12" type="ORF">BT96DRAFT_371917</name>
</gene>
<feature type="compositionally biased region" description="Low complexity" evidence="8">
    <location>
        <begin position="526"/>
        <end position="546"/>
    </location>
</feature>
<feature type="domain" description="FYVE-type" evidence="11">
    <location>
        <begin position="594"/>
        <end position="665"/>
    </location>
</feature>
<dbReference type="InterPro" id="IPR000306">
    <property type="entry name" value="Znf_FYVE"/>
</dbReference>
<dbReference type="CDD" id="cd16489">
    <property type="entry name" value="mRING-CH-C4HC2H_ZNRF"/>
    <property type="match status" value="1"/>
</dbReference>
<feature type="domain" description="RING-type" evidence="10">
    <location>
        <begin position="764"/>
        <end position="804"/>
    </location>
</feature>
<keyword evidence="3 7" id="KW-0863">Zinc-finger</keyword>
<evidence type="ECO:0000256" key="4">
    <source>
        <dbReference type="ARBA" id="ARBA00022833"/>
    </source>
</evidence>
<dbReference type="Gene3D" id="3.30.40.10">
    <property type="entry name" value="Zinc/RING finger domain, C3HC4 (zinc finger)"/>
    <property type="match status" value="2"/>
</dbReference>
<evidence type="ECO:0000259" key="11">
    <source>
        <dbReference type="PROSITE" id="PS50178"/>
    </source>
</evidence>
<accession>A0A6A4IPY1</accession>
<keyword evidence="4" id="KW-0862">Zinc</keyword>
<dbReference type="PROSITE" id="PS50297">
    <property type="entry name" value="ANK_REP_REGION"/>
    <property type="match status" value="2"/>
</dbReference>
<dbReference type="PROSITE" id="PS50178">
    <property type="entry name" value="ZF_FYVE"/>
    <property type="match status" value="1"/>
</dbReference>
<dbReference type="PROSITE" id="PS50089">
    <property type="entry name" value="ZF_RING_2"/>
    <property type="match status" value="1"/>
</dbReference>
<evidence type="ECO:0000256" key="7">
    <source>
        <dbReference type="PROSITE-ProRule" id="PRU00175"/>
    </source>
</evidence>
<dbReference type="Pfam" id="PF13857">
    <property type="entry name" value="Ank_5"/>
    <property type="match status" value="1"/>
</dbReference>
<dbReference type="InterPro" id="IPR011011">
    <property type="entry name" value="Znf_FYVE_PHD"/>
</dbReference>
<evidence type="ECO:0000256" key="9">
    <source>
        <dbReference type="SAM" id="SignalP"/>
    </source>
</evidence>
<evidence type="ECO:0000259" key="10">
    <source>
        <dbReference type="PROSITE" id="PS50089"/>
    </source>
</evidence>
<evidence type="ECO:0000313" key="13">
    <source>
        <dbReference type="Proteomes" id="UP000799118"/>
    </source>
</evidence>
<dbReference type="InterPro" id="IPR001841">
    <property type="entry name" value="Znf_RING"/>
</dbReference>
<feature type="repeat" description="ANK" evidence="6">
    <location>
        <begin position="73"/>
        <end position="105"/>
    </location>
</feature>
<dbReference type="InterPro" id="IPR002110">
    <property type="entry name" value="Ankyrin_rpt"/>
</dbReference>
<feature type="compositionally biased region" description="Acidic residues" evidence="8">
    <location>
        <begin position="506"/>
        <end position="520"/>
    </location>
</feature>
<dbReference type="SUPFAM" id="SSF48403">
    <property type="entry name" value="Ankyrin repeat"/>
    <property type="match status" value="1"/>
</dbReference>
<evidence type="ECO:0000256" key="1">
    <source>
        <dbReference type="ARBA" id="ARBA00022723"/>
    </source>
</evidence>
<feature type="compositionally biased region" description="Polar residues" evidence="8">
    <location>
        <begin position="554"/>
        <end position="564"/>
    </location>
</feature>
<dbReference type="Pfam" id="PF01363">
    <property type="entry name" value="FYVE"/>
    <property type="match status" value="1"/>
</dbReference>
<evidence type="ECO:0000313" key="12">
    <source>
        <dbReference type="EMBL" id="KAE9410335.1"/>
    </source>
</evidence>
<evidence type="ECO:0000256" key="3">
    <source>
        <dbReference type="ARBA" id="ARBA00022771"/>
    </source>
</evidence>
<organism evidence="12 13">
    <name type="scientific">Gymnopus androsaceus JB14</name>
    <dbReference type="NCBI Taxonomy" id="1447944"/>
    <lineage>
        <taxon>Eukaryota</taxon>
        <taxon>Fungi</taxon>
        <taxon>Dikarya</taxon>
        <taxon>Basidiomycota</taxon>
        <taxon>Agaricomycotina</taxon>
        <taxon>Agaricomycetes</taxon>
        <taxon>Agaricomycetidae</taxon>
        <taxon>Agaricales</taxon>
        <taxon>Marasmiineae</taxon>
        <taxon>Omphalotaceae</taxon>
        <taxon>Gymnopus</taxon>
    </lineage>
</organism>
<feature type="repeat" description="ANK" evidence="6">
    <location>
        <begin position="115"/>
        <end position="148"/>
    </location>
</feature>
<keyword evidence="2" id="KW-0677">Repeat</keyword>
<feature type="region of interest" description="Disordered" evidence="8">
    <location>
        <begin position="331"/>
        <end position="355"/>
    </location>
</feature>
<dbReference type="Pfam" id="PF13639">
    <property type="entry name" value="zf-RING_2"/>
    <property type="match status" value="1"/>
</dbReference>
<dbReference type="PROSITE" id="PS50088">
    <property type="entry name" value="ANK_REPEAT"/>
    <property type="match status" value="3"/>
</dbReference>
<protein>
    <recommendedName>
        <fullName evidence="14">Ankyrin</fullName>
    </recommendedName>
</protein>
<dbReference type="SUPFAM" id="SSF57903">
    <property type="entry name" value="FYVE/PHD zinc finger"/>
    <property type="match status" value="1"/>
</dbReference>
<evidence type="ECO:0000256" key="6">
    <source>
        <dbReference type="PROSITE-ProRule" id="PRU00023"/>
    </source>
</evidence>
<feature type="repeat" description="ANK" evidence="6">
    <location>
        <begin position="40"/>
        <end position="72"/>
    </location>
</feature>
<dbReference type="InterPro" id="IPR036770">
    <property type="entry name" value="Ankyrin_rpt-contain_sf"/>
</dbReference>
<dbReference type="AlphaFoldDB" id="A0A6A4IPY1"/>
<sequence>MMPQLGQDSLRYMLLLVEVILTLSSVVEDCGAMPDLEDKEGETAVHKAALNGHLHIVKYLVPDRASVHAQDADGWTALHNACSKGYLDIVRYLCEAGGATAEVNGISGVDVRSKGGWTPLMNAASKGHLPVVLYLLTKQAADPLVRNNWGETAYDAAAAVFEVWICEVLQRAEAERWHGSTVSYNPLSVHTTVPLILYENQRLDTRLKTLATSGGRPKFSASGLGRHGRRAPFELRLLPSDQQPGNEIISAWRSDVQLPLRDSPWTLPRPGSTHLEGAERSHFWLSDWTLDVTHPGVDAEEGWQYSRQFGDADDQWTAEMHPQLERLLTGGMTLSPSLSGSSSRRSASGSNRVSPSGWVRRRRWVRVMRRRLDIAPLPYLFPDGGMYHIESDGSLIRYSENSSAFADEEGQELSAVSATFFSRAQDYVGRARYLVGADSSNGTLSSVDARRAIAKLERATMELRQGISGDNDLERKTQAEVLLNAYSRELERQKVAAEAQGLVITGEDEEIDDDDDDEEEFRYPMSPSDSIRPSSRSSSSTGYFSRPESHRTLTDLTPQLSQSPDFDVPTHEAPQKVARWTAPSPHQIHRWEKDEDVSQCRECERRFNFITRRHCRRCGKIFCDRCSSYRALLDPSDVVHEPGFPEAGASSSSQRVCQNCFEEVNGTVPNVVQGIRATSMERVFIDQERLSIPTHLSRRQSSSQLSDLAECPVCNSNLEQVGHAAEQEAHVKNCLEGGSGATQQAAKYLVYRLPAESSLIGVECVICLEEFAKGSTVARLSCFCSFHNACLSSWLQRGKACPVHAR</sequence>
<proteinExistence type="predicted"/>
<feature type="signal peptide" evidence="9">
    <location>
        <begin position="1"/>
        <end position="32"/>
    </location>
</feature>
<evidence type="ECO:0000256" key="5">
    <source>
        <dbReference type="ARBA" id="ARBA00023043"/>
    </source>
</evidence>
<feature type="region of interest" description="Disordered" evidence="8">
    <location>
        <begin position="501"/>
        <end position="586"/>
    </location>
</feature>
<dbReference type="PANTHER" id="PTHR24171">
    <property type="entry name" value="ANKYRIN REPEAT DOMAIN-CONTAINING PROTEIN 39-RELATED"/>
    <property type="match status" value="1"/>
</dbReference>
<evidence type="ECO:0000256" key="2">
    <source>
        <dbReference type="ARBA" id="ARBA00022737"/>
    </source>
</evidence>
<evidence type="ECO:0000256" key="8">
    <source>
        <dbReference type="SAM" id="MobiDB-lite"/>
    </source>
</evidence>
<keyword evidence="1" id="KW-0479">Metal-binding</keyword>
<dbReference type="SUPFAM" id="SSF57850">
    <property type="entry name" value="RING/U-box"/>
    <property type="match status" value="1"/>
</dbReference>
<dbReference type="EMBL" id="ML769385">
    <property type="protein sequence ID" value="KAE9410335.1"/>
    <property type="molecule type" value="Genomic_DNA"/>
</dbReference>
<dbReference type="InterPro" id="IPR017455">
    <property type="entry name" value="Znf_FYVE-rel"/>
</dbReference>
<dbReference type="Pfam" id="PF12796">
    <property type="entry name" value="Ank_2"/>
    <property type="match status" value="1"/>
</dbReference>
<dbReference type="SMART" id="SM00064">
    <property type="entry name" value="FYVE"/>
    <property type="match status" value="1"/>
</dbReference>
<dbReference type="Proteomes" id="UP000799118">
    <property type="component" value="Unassembled WGS sequence"/>
</dbReference>
<name>A0A6A4IPY1_9AGAR</name>
<feature type="chain" id="PRO_5025543038" description="Ankyrin" evidence="9">
    <location>
        <begin position="33"/>
        <end position="806"/>
    </location>
</feature>
<dbReference type="InterPro" id="IPR013083">
    <property type="entry name" value="Znf_RING/FYVE/PHD"/>
</dbReference>
<dbReference type="GO" id="GO:0008270">
    <property type="term" value="F:zinc ion binding"/>
    <property type="evidence" value="ECO:0007669"/>
    <property type="project" value="UniProtKB-KW"/>
</dbReference>
<dbReference type="SMART" id="SM00248">
    <property type="entry name" value="ANK"/>
    <property type="match status" value="3"/>
</dbReference>
<keyword evidence="13" id="KW-1185">Reference proteome</keyword>
<dbReference type="OrthoDB" id="10057496at2759"/>
<feature type="compositionally biased region" description="Low complexity" evidence="8">
    <location>
        <begin position="331"/>
        <end position="350"/>
    </location>
</feature>
<reference evidence="12" key="1">
    <citation type="journal article" date="2019" name="Environ. Microbiol.">
        <title>Fungal ecological strategies reflected in gene transcription - a case study of two litter decomposers.</title>
        <authorList>
            <person name="Barbi F."/>
            <person name="Kohler A."/>
            <person name="Barry K."/>
            <person name="Baskaran P."/>
            <person name="Daum C."/>
            <person name="Fauchery L."/>
            <person name="Ihrmark K."/>
            <person name="Kuo A."/>
            <person name="LaButti K."/>
            <person name="Lipzen A."/>
            <person name="Morin E."/>
            <person name="Grigoriev I.V."/>
            <person name="Henrissat B."/>
            <person name="Lindahl B."/>
            <person name="Martin F."/>
        </authorList>
    </citation>
    <scope>NUCLEOTIDE SEQUENCE</scope>
    <source>
        <strain evidence="12">JB14</strain>
    </source>
</reference>